<evidence type="ECO:0000313" key="2">
    <source>
        <dbReference type="EMBL" id="TFK78176.1"/>
    </source>
</evidence>
<evidence type="ECO:0000256" key="1">
    <source>
        <dbReference type="SAM" id="MobiDB-lite"/>
    </source>
</evidence>
<protein>
    <submittedName>
        <fullName evidence="2">Uncharacterized protein</fullName>
    </submittedName>
</protein>
<dbReference type="EMBL" id="ML212739">
    <property type="protein sequence ID" value="TFK78176.1"/>
    <property type="molecule type" value="Genomic_DNA"/>
</dbReference>
<accession>A0A5C3NL01</accession>
<proteinExistence type="predicted"/>
<feature type="non-terminal residue" evidence="2">
    <location>
        <position position="324"/>
    </location>
</feature>
<keyword evidence="3" id="KW-1185">Reference proteome</keyword>
<feature type="compositionally biased region" description="Polar residues" evidence="1">
    <location>
        <begin position="1"/>
        <end position="46"/>
    </location>
</feature>
<dbReference type="InParanoid" id="A0A5C3NL01"/>
<dbReference type="Proteomes" id="UP000308197">
    <property type="component" value="Unassembled WGS sequence"/>
</dbReference>
<dbReference type="InterPro" id="IPR046521">
    <property type="entry name" value="DUF6698"/>
</dbReference>
<gene>
    <name evidence="2" type="ORF">K466DRAFT_668513</name>
</gene>
<organism evidence="2 3">
    <name type="scientific">Polyporus arcularius HHB13444</name>
    <dbReference type="NCBI Taxonomy" id="1314778"/>
    <lineage>
        <taxon>Eukaryota</taxon>
        <taxon>Fungi</taxon>
        <taxon>Dikarya</taxon>
        <taxon>Basidiomycota</taxon>
        <taxon>Agaricomycotina</taxon>
        <taxon>Agaricomycetes</taxon>
        <taxon>Polyporales</taxon>
        <taxon>Polyporaceae</taxon>
        <taxon>Polyporus</taxon>
    </lineage>
</organism>
<name>A0A5C3NL01_9APHY</name>
<feature type="region of interest" description="Disordered" evidence="1">
    <location>
        <begin position="1"/>
        <end position="69"/>
    </location>
</feature>
<evidence type="ECO:0000313" key="3">
    <source>
        <dbReference type="Proteomes" id="UP000308197"/>
    </source>
</evidence>
<dbReference type="Pfam" id="PF20414">
    <property type="entry name" value="DUF6698"/>
    <property type="match status" value="1"/>
</dbReference>
<dbReference type="AlphaFoldDB" id="A0A5C3NL01"/>
<reference evidence="2 3" key="1">
    <citation type="journal article" date="2019" name="Nat. Ecol. Evol.">
        <title>Megaphylogeny resolves global patterns of mushroom evolution.</title>
        <authorList>
            <person name="Varga T."/>
            <person name="Krizsan K."/>
            <person name="Foldi C."/>
            <person name="Dima B."/>
            <person name="Sanchez-Garcia M."/>
            <person name="Sanchez-Ramirez S."/>
            <person name="Szollosi G.J."/>
            <person name="Szarkandi J.G."/>
            <person name="Papp V."/>
            <person name="Albert L."/>
            <person name="Andreopoulos W."/>
            <person name="Angelini C."/>
            <person name="Antonin V."/>
            <person name="Barry K.W."/>
            <person name="Bougher N.L."/>
            <person name="Buchanan P."/>
            <person name="Buyck B."/>
            <person name="Bense V."/>
            <person name="Catcheside P."/>
            <person name="Chovatia M."/>
            <person name="Cooper J."/>
            <person name="Damon W."/>
            <person name="Desjardin D."/>
            <person name="Finy P."/>
            <person name="Geml J."/>
            <person name="Haridas S."/>
            <person name="Hughes K."/>
            <person name="Justo A."/>
            <person name="Karasinski D."/>
            <person name="Kautmanova I."/>
            <person name="Kiss B."/>
            <person name="Kocsube S."/>
            <person name="Kotiranta H."/>
            <person name="LaButti K.M."/>
            <person name="Lechner B.E."/>
            <person name="Liimatainen K."/>
            <person name="Lipzen A."/>
            <person name="Lukacs Z."/>
            <person name="Mihaltcheva S."/>
            <person name="Morgado L.N."/>
            <person name="Niskanen T."/>
            <person name="Noordeloos M.E."/>
            <person name="Ohm R.A."/>
            <person name="Ortiz-Santana B."/>
            <person name="Ovrebo C."/>
            <person name="Racz N."/>
            <person name="Riley R."/>
            <person name="Savchenko A."/>
            <person name="Shiryaev A."/>
            <person name="Soop K."/>
            <person name="Spirin V."/>
            <person name="Szebenyi C."/>
            <person name="Tomsovsky M."/>
            <person name="Tulloss R.E."/>
            <person name="Uehling J."/>
            <person name="Grigoriev I.V."/>
            <person name="Vagvolgyi C."/>
            <person name="Papp T."/>
            <person name="Martin F.M."/>
            <person name="Miettinen O."/>
            <person name="Hibbett D.S."/>
            <person name="Nagy L.G."/>
        </authorList>
    </citation>
    <scope>NUCLEOTIDE SEQUENCE [LARGE SCALE GENOMIC DNA]</scope>
    <source>
        <strain evidence="2 3">HHB13444</strain>
    </source>
</reference>
<dbReference type="STRING" id="1314778.A0A5C3NL01"/>
<sequence length="324" mass="35941">MPTPPTANSMSTSQPAPNTQARFQDPQSAHGSQPTPTEPSVPTNPGHQLADPAPSGGLAVTTPNQPDLANYEDESQYEVGQRARRTASQLRADPNYAIQHAARVIGRTIESWRSLRKIINDGYSWNRTFNSDHYTPAQNRNHELYDQIVKKIPQIPDVIRARGPQGVTDVANLLDRGRSAARNEDTNNVKTNIPNWRSFNPPITLKSSRGRRSTDCMRLLRPVDLDFEDPTVQDGLMRGDDRYAPGPKHFPAFLWPEGEPGHQDDFYGGFMRGDLIFKAALCILYGPTAALRPDGVSEGRRDSIAEIYGIDEVTPALLAYLAMQ</sequence>